<sequence length="66" mass="7332">MTKGPTITVKVKHIDICCHFVREVVAKGDIDIEYLPLEEMPADVFTKGLGASKHYACLSRLGLMLK</sequence>
<protein>
    <submittedName>
        <fullName evidence="1">Copia protein</fullName>
    </submittedName>
</protein>
<proteinExistence type="predicted"/>
<dbReference type="AlphaFoldDB" id="A0A154PLU1"/>
<name>A0A154PLU1_DUFNO</name>
<dbReference type="Proteomes" id="UP000076502">
    <property type="component" value="Unassembled WGS sequence"/>
</dbReference>
<evidence type="ECO:0000313" key="2">
    <source>
        <dbReference type="Proteomes" id="UP000076502"/>
    </source>
</evidence>
<evidence type="ECO:0000313" key="1">
    <source>
        <dbReference type="EMBL" id="KZC12727.1"/>
    </source>
</evidence>
<accession>A0A154PLU1</accession>
<dbReference type="CDD" id="cd09272">
    <property type="entry name" value="RNase_HI_RT_Ty1"/>
    <property type="match status" value="1"/>
</dbReference>
<dbReference type="STRING" id="178035.A0A154PLU1"/>
<gene>
    <name evidence="1" type="ORF">WN55_05354</name>
</gene>
<keyword evidence="2" id="KW-1185">Reference proteome</keyword>
<organism evidence="1 2">
    <name type="scientific">Dufourea novaeangliae</name>
    <name type="common">Sweat bee</name>
    <dbReference type="NCBI Taxonomy" id="178035"/>
    <lineage>
        <taxon>Eukaryota</taxon>
        <taxon>Metazoa</taxon>
        <taxon>Ecdysozoa</taxon>
        <taxon>Arthropoda</taxon>
        <taxon>Hexapoda</taxon>
        <taxon>Insecta</taxon>
        <taxon>Pterygota</taxon>
        <taxon>Neoptera</taxon>
        <taxon>Endopterygota</taxon>
        <taxon>Hymenoptera</taxon>
        <taxon>Apocrita</taxon>
        <taxon>Aculeata</taxon>
        <taxon>Apoidea</taxon>
        <taxon>Anthophila</taxon>
        <taxon>Halictidae</taxon>
        <taxon>Rophitinae</taxon>
        <taxon>Dufourea</taxon>
    </lineage>
</organism>
<dbReference type="EMBL" id="KQ434971">
    <property type="protein sequence ID" value="KZC12727.1"/>
    <property type="molecule type" value="Genomic_DNA"/>
</dbReference>
<reference evidence="1 2" key="1">
    <citation type="submission" date="2015-07" db="EMBL/GenBank/DDBJ databases">
        <title>The genome of Dufourea novaeangliae.</title>
        <authorList>
            <person name="Pan H."/>
            <person name="Kapheim K."/>
        </authorList>
    </citation>
    <scope>NUCLEOTIDE SEQUENCE [LARGE SCALE GENOMIC DNA]</scope>
    <source>
        <strain evidence="1">0120121106</strain>
        <tissue evidence="1">Whole body</tissue>
    </source>
</reference>